<accession>A0A635R8N4</accession>
<sequence>MSEPQLLRSVLMKIKSQHEEIQSLALTLGYAPGDLRSKSYVNASSIVLTPDERLAYVLYLRRLGYVCALPEQLPFTDGVNHINFYSNGRTTVGKMISNFYAKPDGSKFDTIHGQFLTLEGYYHYLRIVDYMLHMGYSIKSMGRLETEFPDILRLRTLTGTECIQLGRRLKAAIYGKTDYRPGEFSSYATGAFKNAVLRKLHLLQYDGSCLGNTLSYCHSMNLPFLHYYVMNGRVITPPHSEWLPNLVVSIIENIDYNDSTFDITDVSERMGLI</sequence>
<comment type="caution">
    <text evidence="1">The sequence shown here is derived from an EMBL/GenBank/DDBJ whole genome shotgun (WGS) entry which is preliminary data.</text>
</comment>
<name>A0A635R8N4_SALET</name>
<proteinExistence type="predicted"/>
<reference evidence="1" key="1">
    <citation type="submission" date="2018-07" db="EMBL/GenBank/DDBJ databases">
        <authorList>
            <person name="Ashton P.M."/>
            <person name="Dallman T."/>
            <person name="Nair S."/>
            <person name="De Pinna E."/>
            <person name="Peters T."/>
            <person name="Grant K."/>
        </authorList>
    </citation>
    <scope>NUCLEOTIDE SEQUENCE</scope>
    <source>
        <strain evidence="1">368335</strain>
    </source>
</reference>
<protein>
    <submittedName>
        <fullName evidence="1">Uncharacterized protein</fullName>
    </submittedName>
</protein>
<dbReference type="AlphaFoldDB" id="A0A635R8N4"/>
<gene>
    <name evidence="1" type="ORF">CB695_16580</name>
</gene>
<evidence type="ECO:0000313" key="1">
    <source>
        <dbReference type="EMBL" id="EDH8303086.1"/>
    </source>
</evidence>
<dbReference type="EMBL" id="AAMIYH010000015">
    <property type="protein sequence ID" value="EDH8303086.1"/>
    <property type="molecule type" value="Genomic_DNA"/>
</dbReference>
<organism evidence="1">
    <name type="scientific">Salmonella enterica subsp. enterica serovar Chester</name>
    <dbReference type="NCBI Taxonomy" id="149386"/>
    <lineage>
        <taxon>Bacteria</taxon>
        <taxon>Pseudomonadati</taxon>
        <taxon>Pseudomonadota</taxon>
        <taxon>Gammaproteobacteria</taxon>
        <taxon>Enterobacterales</taxon>
        <taxon>Enterobacteriaceae</taxon>
        <taxon>Salmonella</taxon>
    </lineage>
</organism>